<dbReference type="CDD" id="cd11386">
    <property type="entry name" value="MCP_signal"/>
    <property type="match status" value="1"/>
</dbReference>
<evidence type="ECO:0000313" key="14">
    <source>
        <dbReference type="EMBL" id="OOC10660.1"/>
    </source>
</evidence>
<evidence type="ECO:0000256" key="4">
    <source>
        <dbReference type="ARBA" id="ARBA00022989"/>
    </source>
</evidence>
<dbReference type="PROSITE" id="PS50192">
    <property type="entry name" value="T_SNARE"/>
    <property type="match status" value="1"/>
</dbReference>
<comment type="caution">
    <text evidence="14">The sequence shown here is derived from an EMBL/GenBank/DDBJ whole genome shotgun (WGS) entry which is preliminary data.</text>
</comment>
<comment type="similarity">
    <text evidence="7">Belongs to the methyl-accepting chemotaxis (MCP) protein family.</text>
</comment>
<dbReference type="InterPro" id="IPR000727">
    <property type="entry name" value="T_SNARE_dom"/>
</dbReference>
<evidence type="ECO:0000259" key="11">
    <source>
        <dbReference type="PROSITE" id="PS50111"/>
    </source>
</evidence>
<feature type="domain" description="Methyl-accepting transducer" evidence="11">
    <location>
        <begin position="110"/>
        <end position="346"/>
    </location>
</feature>
<evidence type="ECO:0000259" key="13">
    <source>
        <dbReference type="PROSITE" id="PS50885"/>
    </source>
</evidence>
<dbReference type="CDD" id="cd06225">
    <property type="entry name" value="HAMP"/>
    <property type="match status" value="1"/>
</dbReference>
<feature type="domain" description="HAMP" evidence="13">
    <location>
        <begin position="51"/>
        <end position="105"/>
    </location>
</feature>
<protein>
    <submittedName>
        <fullName evidence="14">Methyl-accepting chemotaxis protein</fullName>
    </submittedName>
</protein>
<dbReference type="PANTHER" id="PTHR32089">
    <property type="entry name" value="METHYL-ACCEPTING CHEMOTAXIS PROTEIN MCPB"/>
    <property type="match status" value="1"/>
</dbReference>
<sequence>MAQEYDVHWGLIVDQTLGELYAPVNMLWWLLWGLWVVAFLVALAIGWIYAGVLTRPLERLATGLEAVGSGSADLGYRVDIATRDEIGRTGSAFNQVMERLSGLIGQVADAADGIAASARQLEGRSAELSRATGEQRSDVEQVVTAMNEMSATVQEVANNTQSTAEQADQATQAVHGGRDVVSATQETINALAGEINRSRDVIDELKGDSDNIGTILQVIEEIADKTNLLALNAAIEAARAGEAGRGFAVVADEVRHLAQRTNDSTGEIRGIIERLQGAAGRAVEAMDASQQQAESSVGKADEARSSLDAIDQSVSTIDDMTRQVASATEQQSQVAEEINRNVHHINDLAAQSADGATDMQQAVEALEGLARQLQQEVAGYRKSGD</sequence>
<keyword evidence="3 10" id="KW-0812">Transmembrane</keyword>
<dbReference type="GO" id="GO:0007165">
    <property type="term" value="P:signal transduction"/>
    <property type="evidence" value="ECO:0007669"/>
    <property type="project" value="UniProtKB-KW"/>
</dbReference>
<gene>
    <name evidence="14" type="ORF">B1A74_04955</name>
</gene>
<dbReference type="SUPFAM" id="SSF58104">
    <property type="entry name" value="Methyl-accepting chemotaxis protein (MCP) signaling domain"/>
    <property type="match status" value="1"/>
</dbReference>
<dbReference type="GO" id="GO:0005886">
    <property type="term" value="C:plasma membrane"/>
    <property type="evidence" value="ECO:0007669"/>
    <property type="project" value="UniProtKB-SubCell"/>
</dbReference>
<dbReference type="STRING" id="252474.B1A74_04955"/>
<evidence type="ECO:0000256" key="8">
    <source>
        <dbReference type="PROSITE-ProRule" id="PRU00284"/>
    </source>
</evidence>
<dbReference type="Proteomes" id="UP000189177">
    <property type="component" value="Unassembled WGS sequence"/>
</dbReference>
<dbReference type="PROSITE" id="PS50885">
    <property type="entry name" value="HAMP"/>
    <property type="match status" value="1"/>
</dbReference>
<keyword evidence="6 8" id="KW-0807">Transducer</keyword>
<keyword evidence="4 10" id="KW-1133">Transmembrane helix</keyword>
<comment type="subcellular location">
    <subcellularLocation>
        <location evidence="1">Cell inner membrane</location>
        <topology evidence="1">Multi-pass membrane protein</topology>
    </subcellularLocation>
</comment>
<name>A0A1V2ZZX5_9GAMM</name>
<dbReference type="Gene3D" id="1.10.287.950">
    <property type="entry name" value="Methyl-accepting chemotaxis protein"/>
    <property type="match status" value="1"/>
</dbReference>
<evidence type="ECO:0000256" key="7">
    <source>
        <dbReference type="ARBA" id="ARBA00029447"/>
    </source>
</evidence>
<dbReference type="InterPro" id="IPR004089">
    <property type="entry name" value="MCPsignal_dom"/>
</dbReference>
<evidence type="ECO:0000256" key="9">
    <source>
        <dbReference type="SAM" id="Coils"/>
    </source>
</evidence>
<evidence type="ECO:0000259" key="12">
    <source>
        <dbReference type="PROSITE" id="PS50192"/>
    </source>
</evidence>
<reference evidence="14 15" key="1">
    <citation type="submission" date="2017-02" db="EMBL/GenBank/DDBJ databases">
        <title>Genomic diversity within the haloalkaliphilic genus Thioalkalivibrio.</title>
        <authorList>
            <person name="Ahn A.-C."/>
            <person name="Meier-Kolthoff J."/>
            <person name="Overmars L."/>
            <person name="Richter M."/>
            <person name="Woyke T."/>
            <person name="Sorokin D.Y."/>
            <person name="Muyzer G."/>
        </authorList>
    </citation>
    <scope>NUCLEOTIDE SEQUENCE [LARGE SCALE GENOMIC DNA]</scope>
    <source>
        <strain evidence="14 15">HL17</strain>
    </source>
</reference>
<dbReference type="InterPro" id="IPR004090">
    <property type="entry name" value="Chemotax_Me-accpt_rcpt"/>
</dbReference>
<keyword evidence="5 10" id="KW-0472">Membrane</keyword>
<keyword evidence="15" id="KW-1185">Reference proteome</keyword>
<keyword evidence="2" id="KW-0997">Cell inner membrane</keyword>
<dbReference type="AlphaFoldDB" id="A0A1V2ZZX5"/>
<feature type="coiled-coil region" evidence="9">
    <location>
        <begin position="317"/>
        <end position="383"/>
    </location>
</feature>
<dbReference type="GO" id="GO:0006935">
    <property type="term" value="P:chemotaxis"/>
    <property type="evidence" value="ECO:0007669"/>
    <property type="project" value="InterPro"/>
</dbReference>
<dbReference type="PANTHER" id="PTHR32089:SF119">
    <property type="entry name" value="METHYL-ACCEPTING CHEMOTAXIS PROTEIN CTPL"/>
    <property type="match status" value="1"/>
</dbReference>
<organism evidence="14 15">
    <name type="scientific">Thioalkalivibrio halophilus</name>
    <dbReference type="NCBI Taxonomy" id="252474"/>
    <lineage>
        <taxon>Bacteria</taxon>
        <taxon>Pseudomonadati</taxon>
        <taxon>Pseudomonadota</taxon>
        <taxon>Gammaproteobacteria</taxon>
        <taxon>Chromatiales</taxon>
        <taxon>Ectothiorhodospiraceae</taxon>
        <taxon>Thioalkalivibrio</taxon>
    </lineage>
</organism>
<keyword evidence="9" id="KW-0175">Coiled coil</keyword>
<evidence type="ECO:0000313" key="15">
    <source>
        <dbReference type="Proteomes" id="UP000189177"/>
    </source>
</evidence>
<feature type="domain" description="T-SNARE coiled-coil homology" evidence="12">
    <location>
        <begin position="297"/>
        <end position="359"/>
    </location>
</feature>
<dbReference type="FunFam" id="1.10.287.950:FF:000001">
    <property type="entry name" value="Methyl-accepting chemotaxis sensory transducer"/>
    <property type="match status" value="1"/>
</dbReference>
<evidence type="ECO:0000256" key="6">
    <source>
        <dbReference type="ARBA" id="ARBA00023224"/>
    </source>
</evidence>
<evidence type="ECO:0000256" key="1">
    <source>
        <dbReference type="ARBA" id="ARBA00004429"/>
    </source>
</evidence>
<dbReference type="PROSITE" id="PS50111">
    <property type="entry name" value="CHEMOTAXIS_TRANSDUC_2"/>
    <property type="match status" value="1"/>
</dbReference>
<dbReference type="PRINTS" id="PR00260">
    <property type="entry name" value="CHEMTRNSDUCR"/>
</dbReference>
<proteinExistence type="inferred from homology"/>
<dbReference type="SMART" id="SM00283">
    <property type="entry name" value="MA"/>
    <property type="match status" value="1"/>
</dbReference>
<evidence type="ECO:0000256" key="10">
    <source>
        <dbReference type="SAM" id="Phobius"/>
    </source>
</evidence>
<dbReference type="InterPro" id="IPR003660">
    <property type="entry name" value="HAMP_dom"/>
</dbReference>
<evidence type="ECO:0000256" key="2">
    <source>
        <dbReference type="ARBA" id="ARBA00022519"/>
    </source>
</evidence>
<feature type="transmembrane region" description="Helical" evidence="10">
    <location>
        <begin position="26"/>
        <end position="50"/>
    </location>
</feature>
<dbReference type="EMBL" id="MUZR01000013">
    <property type="protein sequence ID" value="OOC10660.1"/>
    <property type="molecule type" value="Genomic_DNA"/>
</dbReference>
<accession>A0A1V2ZZX5</accession>
<dbReference type="Pfam" id="PF00672">
    <property type="entry name" value="HAMP"/>
    <property type="match status" value="1"/>
</dbReference>
<keyword evidence="2" id="KW-1003">Cell membrane</keyword>
<dbReference type="SMART" id="SM00304">
    <property type="entry name" value="HAMP"/>
    <property type="match status" value="2"/>
</dbReference>
<evidence type="ECO:0000256" key="3">
    <source>
        <dbReference type="ARBA" id="ARBA00022692"/>
    </source>
</evidence>
<dbReference type="Pfam" id="PF00015">
    <property type="entry name" value="MCPsignal"/>
    <property type="match status" value="1"/>
</dbReference>
<dbReference type="GO" id="GO:0004888">
    <property type="term" value="F:transmembrane signaling receptor activity"/>
    <property type="evidence" value="ECO:0007669"/>
    <property type="project" value="InterPro"/>
</dbReference>
<evidence type="ECO:0000256" key="5">
    <source>
        <dbReference type="ARBA" id="ARBA00023136"/>
    </source>
</evidence>